<keyword evidence="4 10" id="KW-0812">Transmembrane</keyword>
<feature type="transmembrane region" description="Helical" evidence="10">
    <location>
        <begin position="406"/>
        <end position="422"/>
    </location>
</feature>
<comment type="function">
    <text evidence="9">Plays a role in the sugar gustatory response.</text>
</comment>
<evidence type="ECO:0000256" key="3">
    <source>
        <dbReference type="ARBA" id="ARBA00022475"/>
    </source>
</evidence>
<sequence length="438" mass="50353">MSAAAVGILKRLKVRRQKQRTVLAMRWRCAKGGKEFKELDTFYRAIRPYLCVAQVFGIMPLSNVLSRDPQDVKFRLRSIGMCFTGLFLLLGGIKTLMEANILVKTGLNAKNMMNLVFLIVGIVNWLNFIGFARSWPKLILPWSSLDILMQFPPYAPCKHSLRSKLRLIGCVVGSMAVADHVLYYASGYYSYMHIFHCQTNHSRVSFGSFVEKEFSDIFELLPHNMFSIFYGFWLNVAFTFLWNFMDIFIVLTSIGLAQRFQQFADRISALTDRQVPDALWYDIRRDHIRLCELASLVDARMSSIVSVSCANNVYVICNQALAIFTKLRHPINYVYFWYSLLFLLARTSLVFMSASKIHDASLLPLRTLYLVPSTHWTQEVQRFVSQLTAEFVGLSGYRLFYLTRKSLFGMMATLVTYELMLLQMDAKNQKAGDPNLCA</sequence>
<evidence type="ECO:0000256" key="8">
    <source>
        <dbReference type="ARBA" id="ARBA00023224"/>
    </source>
</evidence>
<dbReference type="Proteomes" id="UP001500889">
    <property type="component" value="Chromosome J"/>
</dbReference>
<proteinExistence type="inferred from homology"/>
<evidence type="ECO:0000256" key="7">
    <source>
        <dbReference type="ARBA" id="ARBA00023170"/>
    </source>
</evidence>
<name>A0AAU9FSJ7_DROMD</name>
<keyword evidence="6 10" id="KW-0472">Membrane</keyword>
<reference evidence="11 12" key="1">
    <citation type="submission" date="2024-02" db="EMBL/GenBank/DDBJ databases">
        <title>A chromosome-level genome assembly of Drosophila madeirensis, a fruit fly species endemic to Madeira island.</title>
        <authorList>
            <person name="Tomihara K."/>
            <person name="Llopart A."/>
            <person name="Yamamoto D."/>
        </authorList>
    </citation>
    <scope>NUCLEOTIDE SEQUENCE [LARGE SCALE GENOMIC DNA]</scope>
    <source>
        <strain evidence="11 12">RF1</strain>
    </source>
</reference>
<feature type="transmembrane region" description="Helical" evidence="10">
    <location>
        <begin position="165"/>
        <end position="185"/>
    </location>
</feature>
<evidence type="ECO:0000256" key="2">
    <source>
        <dbReference type="ARBA" id="ARBA00005327"/>
    </source>
</evidence>
<keyword evidence="5 10" id="KW-1133">Transmembrane helix</keyword>
<evidence type="ECO:0000256" key="5">
    <source>
        <dbReference type="ARBA" id="ARBA00022989"/>
    </source>
</evidence>
<dbReference type="GO" id="GO:0033041">
    <property type="term" value="F:sweet taste receptor activity"/>
    <property type="evidence" value="ECO:0007669"/>
    <property type="project" value="TreeGrafter"/>
</dbReference>
<protein>
    <recommendedName>
        <fullName evidence="9">Gustatory receptor</fullName>
    </recommendedName>
</protein>
<gene>
    <name evidence="11" type="ORF">DMAD_06686</name>
</gene>
<comment type="subcellular location">
    <subcellularLocation>
        <location evidence="1">Cell membrane</location>
        <topology evidence="1">Multi-pass membrane protein</topology>
    </subcellularLocation>
</comment>
<accession>A0AAU9FSJ7</accession>
<evidence type="ECO:0000313" key="12">
    <source>
        <dbReference type="Proteomes" id="UP001500889"/>
    </source>
</evidence>
<comment type="similarity">
    <text evidence="2">Belongs to the insect chemoreceptor superfamily. Gustatory receptor (GR) family. Gr5a subfamily.</text>
</comment>
<feature type="transmembrane region" description="Helical" evidence="10">
    <location>
        <begin position="78"/>
        <end position="97"/>
    </location>
</feature>
<evidence type="ECO:0000256" key="10">
    <source>
        <dbReference type="SAM" id="Phobius"/>
    </source>
</evidence>
<dbReference type="InterPro" id="IPR009318">
    <property type="entry name" value="Gustatory_rcpt"/>
</dbReference>
<evidence type="ECO:0000256" key="4">
    <source>
        <dbReference type="ARBA" id="ARBA00022692"/>
    </source>
</evidence>
<dbReference type="GO" id="GO:0007165">
    <property type="term" value="P:signal transduction"/>
    <property type="evidence" value="ECO:0007669"/>
    <property type="project" value="UniProtKB-KW"/>
</dbReference>
<feature type="transmembrane region" description="Helical" evidence="10">
    <location>
        <begin position="112"/>
        <end position="132"/>
    </location>
</feature>
<dbReference type="PIRSF" id="PIRSF038981">
    <property type="entry name" value="GRP"/>
    <property type="match status" value="1"/>
</dbReference>
<evidence type="ECO:0000256" key="1">
    <source>
        <dbReference type="ARBA" id="ARBA00004651"/>
    </source>
</evidence>
<dbReference type="PANTHER" id="PTHR21421">
    <property type="entry name" value="GUSTATORY RECEPTOR"/>
    <property type="match status" value="1"/>
</dbReference>
<dbReference type="Pfam" id="PF06151">
    <property type="entry name" value="Trehalose_recp"/>
    <property type="match status" value="1"/>
</dbReference>
<keyword evidence="3" id="KW-1003">Cell membrane</keyword>
<dbReference type="PANTHER" id="PTHR21421:SF34">
    <property type="entry name" value="GUSTATORY RECEPTOR FOR SUGAR TASTE 61A-RELATED"/>
    <property type="match status" value="1"/>
</dbReference>
<feature type="transmembrane region" description="Helical" evidence="10">
    <location>
        <begin position="335"/>
        <end position="354"/>
    </location>
</feature>
<evidence type="ECO:0000256" key="6">
    <source>
        <dbReference type="ARBA" id="ARBA00023136"/>
    </source>
</evidence>
<keyword evidence="12" id="KW-1185">Reference proteome</keyword>
<dbReference type="EMBL" id="AP029265">
    <property type="protein sequence ID" value="BFF98545.1"/>
    <property type="molecule type" value="Genomic_DNA"/>
</dbReference>
<evidence type="ECO:0000313" key="11">
    <source>
        <dbReference type="EMBL" id="BFF98545.1"/>
    </source>
</evidence>
<feature type="transmembrane region" description="Helical" evidence="10">
    <location>
        <begin position="228"/>
        <end position="257"/>
    </location>
</feature>
<organism evidence="11 12">
    <name type="scientific">Drosophila madeirensis</name>
    <name type="common">Fruit fly</name>
    <dbReference type="NCBI Taxonomy" id="30013"/>
    <lineage>
        <taxon>Eukaryota</taxon>
        <taxon>Metazoa</taxon>
        <taxon>Ecdysozoa</taxon>
        <taxon>Arthropoda</taxon>
        <taxon>Hexapoda</taxon>
        <taxon>Insecta</taxon>
        <taxon>Pterygota</taxon>
        <taxon>Neoptera</taxon>
        <taxon>Endopterygota</taxon>
        <taxon>Diptera</taxon>
        <taxon>Brachycera</taxon>
        <taxon>Muscomorpha</taxon>
        <taxon>Ephydroidea</taxon>
        <taxon>Drosophilidae</taxon>
        <taxon>Drosophila</taxon>
        <taxon>Sophophora</taxon>
    </lineage>
</organism>
<evidence type="ECO:0000256" key="9">
    <source>
        <dbReference type="PIRNR" id="PIRNR038981"/>
    </source>
</evidence>
<keyword evidence="8 9" id="KW-0807">Transducer</keyword>
<dbReference type="AlphaFoldDB" id="A0AAU9FSJ7"/>
<dbReference type="GO" id="GO:0005886">
    <property type="term" value="C:plasma membrane"/>
    <property type="evidence" value="ECO:0007669"/>
    <property type="project" value="UniProtKB-SubCell"/>
</dbReference>
<feature type="transmembrane region" description="Helical" evidence="10">
    <location>
        <begin position="46"/>
        <end position="66"/>
    </location>
</feature>
<keyword evidence="7 9" id="KW-0675">Receptor</keyword>